<evidence type="ECO:0000259" key="3">
    <source>
        <dbReference type="Pfam" id="PF01323"/>
    </source>
</evidence>
<dbReference type="InterPro" id="IPR001853">
    <property type="entry name" value="DSBA-like_thioredoxin_dom"/>
</dbReference>
<dbReference type="InterPro" id="IPR014440">
    <property type="entry name" value="HCCAis_GSTk"/>
</dbReference>
<dbReference type="Gene3D" id="3.40.30.10">
    <property type="entry name" value="Glutaredoxin"/>
    <property type="match status" value="1"/>
</dbReference>
<protein>
    <recommendedName>
        <fullName evidence="1">2-hydroxychromene-2-carboxylate isomerase</fullName>
        <ecNumber evidence="1">5.99.1.4</ecNumber>
    </recommendedName>
</protein>
<dbReference type="CDD" id="cd03022">
    <property type="entry name" value="DsbA_HCCA_Iso"/>
    <property type="match status" value="1"/>
</dbReference>
<dbReference type="InterPro" id="IPR051924">
    <property type="entry name" value="GST_Kappa/NadH"/>
</dbReference>
<evidence type="ECO:0000256" key="2">
    <source>
        <dbReference type="PIRSR" id="PIRSR006386-1"/>
    </source>
</evidence>
<feature type="domain" description="DSBA-like thioredoxin" evidence="3">
    <location>
        <begin position="4"/>
        <end position="196"/>
    </location>
</feature>
<dbReference type="GO" id="GO:1901170">
    <property type="term" value="P:naphthalene catabolic process"/>
    <property type="evidence" value="ECO:0007669"/>
    <property type="project" value="InterPro"/>
</dbReference>
<dbReference type="PANTHER" id="PTHR42943">
    <property type="entry name" value="GLUTATHIONE S-TRANSFERASE KAPPA"/>
    <property type="match status" value="1"/>
</dbReference>
<name>A0A370L8S4_9HYPH</name>
<dbReference type="SUPFAM" id="SSF52833">
    <property type="entry name" value="Thioredoxin-like"/>
    <property type="match status" value="1"/>
</dbReference>
<evidence type="ECO:0000313" key="5">
    <source>
        <dbReference type="Proteomes" id="UP000255207"/>
    </source>
</evidence>
<keyword evidence="5" id="KW-1185">Reference proteome</keyword>
<comment type="similarity">
    <text evidence="1">Belongs to the GST superfamily. NadH family.</text>
</comment>
<dbReference type="GO" id="GO:0018845">
    <property type="term" value="F:2-hydroxychromene-2-carboxylate isomerase activity"/>
    <property type="evidence" value="ECO:0007669"/>
    <property type="project" value="UniProtKB-UniRule"/>
</dbReference>
<gene>
    <name evidence="4" type="ORF">DWE98_08070</name>
</gene>
<dbReference type="RefSeq" id="WP_114828680.1">
    <property type="nucleotide sequence ID" value="NZ_QQTP01000003.1"/>
</dbReference>
<comment type="caution">
    <text evidence="4">The sequence shown here is derived from an EMBL/GenBank/DDBJ whole genome shotgun (WGS) entry which is preliminary data.</text>
</comment>
<dbReference type="GO" id="GO:0006749">
    <property type="term" value="P:glutathione metabolic process"/>
    <property type="evidence" value="ECO:0007669"/>
    <property type="project" value="TreeGrafter"/>
</dbReference>
<dbReference type="GO" id="GO:0004602">
    <property type="term" value="F:glutathione peroxidase activity"/>
    <property type="evidence" value="ECO:0007669"/>
    <property type="project" value="TreeGrafter"/>
</dbReference>
<sequence length="205" mass="22727">MSRQIDYFFTLSSPWAYLGHAAFVETATRHGVEVSYRPMPVRAVFDETGGLPLPKRHPARQRYRLVELQRWRQRRGLPLSLQARSGSFDPSLADRLVIAIIASGSDPDAFLRRAFHALWADALDLADEAVLARLVASVGLDAEPLLEAAAAPASHERYEQNRIEAIAAGVFGAPSYILDGELFWGQDRVELLDEALSEGRAAYLP</sequence>
<reference evidence="5" key="1">
    <citation type="submission" date="2018-07" db="EMBL/GenBank/DDBJ databases">
        <authorList>
            <person name="Safronova V.I."/>
            <person name="Chirak E.R."/>
            <person name="Sazanova A.L."/>
        </authorList>
    </citation>
    <scope>NUCLEOTIDE SEQUENCE [LARGE SCALE GENOMIC DNA]</scope>
    <source>
        <strain evidence="5">RCAM04685</strain>
    </source>
</reference>
<comment type="catalytic activity">
    <reaction evidence="1">
        <text>2-hydroxychromene-2-carboxylate = (3E)-4-(2-hydroxyphenyl)-2-oxobut-3-enoate</text>
        <dbReference type="Rhea" id="RHEA:27401"/>
        <dbReference type="ChEBI" id="CHEBI:59350"/>
        <dbReference type="ChEBI" id="CHEBI:59353"/>
        <dbReference type="EC" id="5.99.1.4"/>
    </reaction>
</comment>
<evidence type="ECO:0000313" key="4">
    <source>
        <dbReference type="EMBL" id="RDJ26798.1"/>
    </source>
</evidence>
<proteinExistence type="inferred from homology"/>
<dbReference type="OrthoDB" id="5244108at2"/>
<dbReference type="PANTHER" id="PTHR42943:SF2">
    <property type="entry name" value="GLUTATHIONE S-TRANSFERASE KAPPA 1"/>
    <property type="match status" value="1"/>
</dbReference>
<dbReference type="InterPro" id="IPR044087">
    <property type="entry name" value="NahD-like"/>
</dbReference>
<dbReference type="Pfam" id="PF01323">
    <property type="entry name" value="DSBA"/>
    <property type="match status" value="1"/>
</dbReference>
<dbReference type="GO" id="GO:0004364">
    <property type="term" value="F:glutathione transferase activity"/>
    <property type="evidence" value="ECO:0007669"/>
    <property type="project" value="TreeGrafter"/>
</dbReference>
<keyword evidence="1 4" id="KW-0413">Isomerase</keyword>
<evidence type="ECO:0000256" key="1">
    <source>
        <dbReference type="PIRNR" id="PIRNR006386"/>
    </source>
</evidence>
<dbReference type="EC" id="5.99.1.4" evidence="1"/>
<dbReference type="AlphaFoldDB" id="A0A370L8S4"/>
<dbReference type="InterPro" id="IPR036249">
    <property type="entry name" value="Thioredoxin-like_sf"/>
</dbReference>
<dbReference type="Proteomes" id="UP000255207">
    <property type="component" value="Unassembled WGS sequence"/>
</dbReference>
<organism evidence="4 5">
    <name type="scientific">Bosea caraganae</name>
    <dbReference type="NCBI Taxonomy" id="2763117"/>
    <lineage>
        <taxon>Bacteria</taxon>
        <taxon>Pseudomonadati</taxon>
        <taxon>Pseudomonadota</taxon>
        <taxon>Alphaproteobacteria</taxon>
        <taxon>Hyphomicrobiales</taxon>
        <taxon>Boseaceae</taxon>
        <taxon>Bosea</taxon>
    </lineage>
</organism>
<accession>A0A370L8S4</accession>
<feature type="active site" description="Nucleophile" evidence="2">
    <location>
        <position position="13"/>
    </location>
</feature>
<dbReference type="PIRSF" id="PIRSF006386">
    <property type="entry name" value="HCCAis_GSTk"/>
    <property type="match status" value="1"/>
</dbReference>
<dbReference type="EMBL" id="QQTP01000003">
    <property type="protein sequence ID" value="RDJ26798.1"/>
    <property type="molecule type" value="Genomic_DNA"/>
</dbReference>